<proteinExistence type="predicted"/>
<accession>A0A8J3L9A9</accession>
<gene>
    <name evidence="1" type="ORF">Cme02nite_50800</name>
</gene>
<keyword evidence="2" id="KW-1185">Reference proteome</keyword>
<dbReference type="Proteomes" id="UP000660339">
    <property type="component" value="Unassembled WGS sequence"/>
</dbReference>
<protein>
    <submittedName>
        <fullName evidence="1">Uncharacterized protein</fullName>
    </submittedName>
</protein>
<dbReference type="AlphaFoldDB" id="A0A8J3L9A9"/>
<evidence type="ECO:0000313" key="1">
    <source>
        <dbReference type="EMBL" id="GIG16748.1"/>
    </source>
</evidence>
<name>A0A8J3L9A9_9ACTN</name>
<reference evidence="1" key="1">
    <citation type="submission" date="2021-01" db="EMBL/GenBank/DDBJ databases">
        <title>Whole genome shotgun sequence of Catellatospora methionotrophica NBRC 14553.</title>
        <authorList>
            <person name="Komaki H."/>
            <person name="Tamura T."/>
        </authorList>
    </citation>
    <scope>NUCLEOTIDE SEQUENCE</scope>
    <source>
        <strain evidence="1">NBRC 14553</strain>
    </source>
</reference>
<organism evidence="1 2">
    <name type="scientific">Catellatospora methionotrophica</name>
    <dbReference type="NCBI Taxonomy" id="121620"/>
    <lineage>
        <taxon>Bacteria</taxon>
        <taxon>Bacillati</taxon>
        <taxon>Actinomycetota</taxon>
        <taxon>Actinomycetes</taxon>
        <taxon>Micromonosporales</taxon>
        <taxon>Micromonosporaceae</taxon>
        <taxon>Catellatospora</taxon>
    </lineage>
</organism>
<dbReference type="EMBL" id="BONJ01000028">
    <property type="protein sequence ID" value="GIG16748.1"/>
    <property type="molecule type" value="Genomic_DNA"/>
</dbReference>
<evidence type="ECO:0000313" key="2">
    <source>
        <dbReference type="Proteomes" id="UP000660339"/>
    </source>
</evidence>
<sequence>MQPPTVSEPPRRAGDPGTLVRLAALEVFAEVDGYLVDAFGVGVADRDAAVAGDRQDVAQAEVLQASA</sequence>
<comment type="caution">
    <text evidence="1">The sequence shown here is derived from an EMBL/GenBank/DDBJ whole genome shotgun (WGS) entry which is preliminary data.</text>
</comment>